<sequence length="295" mass="33295">MKTITLLLLSAMAGMTANAAMVNDTIVDVKNVHRVIITENDSTSSVEIKGMGADSAYHYTYQRRSGSETLLDEHADRWKFSIGGLDVNDRQKCSASRGGSLNLSALGLGFEWLLPIDASEDYDFRMGSSMALSLKILGLDYTWRKNKLYVNYGMSWRNYRMKGNHRFALLPGHVVGFEDFPVGSTKHNARLKAVYNNIELGYRRRVSQDVWLGASVITNFAWKQKSSVCTKYKLNGQKIEEEQMNLPLTPVTVDFRLQVQYDFANFYVQYNPCSVLRSGHGPQFSTFSVGFNLGF</sequence>
<name>A0A929X0F9_9BACT</name>
<comment type="caution">
    <text evidence="2">The sequence shown here is derived from an EMBL/GenBank/DDBJ whole genome shotgun (WGS) entry which is preliminary data.</text>
</comment>
<gene>
    <name evidence="2" type="ORF">HXK21_07115</name>
</gene>
<dbReference type="EMBL" id="JABZGR010000023">
    <property type="protein sequence ID" value="MBF0970796.1"/>
    <property type="molecule type" value="Genomic_DNA"/>
</dbReference>
<dbReference type="RefSeq" id="WP_303764441.1">
    <property type="nucleotide sequence ID" value="NZ_JABZGR010000023.1"/>
</dbReference>
<feature type="signal peptide" evidence="1">
    <location>
        <begin position="1"/>
        <end position="19"/>
    </location>
</feature>
<keyword evidence="1" id="KW-0732">Signal</keyword>
<accession>A0A929X0F9</accession>
<proteinExistence type="predicted"/>
<evidence type="ECO:0000313" key="3">
    <source>
        <dbReference type="Proteomes" id="UP000704068"/>
    </source>
</evidence>
<reference evidence="2" key="1">
    <citation type="submission" date="2020-04" db="EMBL/GenBank/DDBJ databases">
        <title>Deep metagenomics examines the oral microbiome during advanced dental caries in children, revealing novel taxa and co-occurrences with host molecules.</title>
        <authorList>
            <person name="Baker J.L."/>
            <person name="Morton J.T."/>
            <person name="Dinis M."/>
            <person name="Alvarez R."/>
            <person name="Tran N.C."/>
            <person name="Knight R."/>
            <person name="Edlund A."/>
        </authorList>
    </citation>
    <scope>NUCLEOTIDE SEQUENCE</scope>
    <source>
        <strain evidence="2">JCVI_34_bin.1</strain>
    </source>
</reference>
<dbReference type="AlphaFoldDB" id="A0A929X0F9"/>
<evidence type="ECO:0000313" key="2">
    <source>
        <dbReference type="EMBL" id="MBF0970796.1"/>
    </source>
</evidence>
<dbReference type="Proteomes" id="UP000704068">
    <property type="component" value="Unassembled WGS sequence"/>
</dbReference>
<protein>
    <recommendedName>
        <fullName evidence="4">DUF481 domain-containing protein</fullName>
    </recommendedName>
</protein>
<organism evidence="2 3">
    <name type="scientific">Alloprevotella tannerae</name>
    <dbReference type="NCBI Taxonomy" id="76122"/>
    <lineage>
        <taxon>Bacteria</taxon>
        <taxon>Pseudomonadati</taxon>
        <taxon>Bacteroidota</taxon>
        <taxon>Bacteroidia</taxon>
        <taxon>Bacteroidales</taxon>
        <taxon>Prevotellaceae</taxon>
        <taxon>Alloprevotella</taxon>
    </lineage>
</organism>
<evidence type="ECO:0000256" key="1">
    <source>
        <dbReference type="SAM" id="SignalP"/>
    </source>
</evidence>
<evidence type="ECO:0008006" key="4">
    <source>
        <dbReference type="Google" id="ProtNLM"/>
    </source>
</evidence>
<feature type="chain" id="PRO_5036887932" description="DUF481 domain-containing protein" evidence="1">
    <location>
        <begin position="20"/>
        <end position="295"/>
    </location>
</feature>